<name>A0A844P0H3_ALIFS</name>
<sequence>MNKTYIAHSVESFMDLIDSFVFNLQGINIHCAFTINKNEYWFYNAIEMAFERGIGKVSLTDGTKYLNTKTNGKVT</sequence>
<gene>
    <name evidence="1" type="ORF">GNP88_06865</name>
</gene>
<proteinExistence type="predicted"/>
<dbReference type="Proteomes" id="UP000448038">
    <property type="component" value="Unassembled WGS sequence"/>
</dbReference>
<dbReference type="EMBL" id="WOBN01000010">
    <property type="protein sequence ID" value="MUK48898.1"/>
    <property type="molecule type" value="Genomic_DNA"/>
</dbReference>
<protein>
    <submittedName>
        <fullName evidence="1">Uncharacterized protein</fullName>
    </submittedName>
</protein>
<accession>A0A844P0H3</accession>
<evidence type="ECO:0000313" key="2">
    <source>
        <dbReference type="Proteomes" id="UP000448038"/>
    </source>
</evidence>
<evidence type="ECO:0000313" key="1">
    <source>
        <dbReference type="EMBL" id="MUK48898.1"/>
    </source>
</evidence>
<dbReference type="RefSeq" id="WP_155652982.1">
    <property type="nucleotide sequence ID" value="NZ_WOBF01000017.1"/>
</dbReference>
<dbReference type="AlphaFoldDB" id="A0A844P0H3"/>
<comment type="caution">
    <text evidence="1">The sequence shown here is derived from an EMBL/GenBank/DDBJ whole genome shotgun (WGS) entry which is preliminary data.</text>
</comment>
<reference evidence="1 2" key="1">
    <citation type="submission" date="2019-11" db="EMBL/GenBank/DDBJ databases">
        <title>Using colonization assays and comparative genomics to discover symbiosis behaviors and factors in Vibrio fischeri.</title>
        <authorList>
            <person name="Bongrand C."/>
            <person name="Moriano-Gutierrez S."/>
            <person name="Arevalo P."/>
            <person name="Mcfall-Ngai M."/>
            <person name="Visick K."/>
            <person name="Polz M.F."/>
            <person name="Ruby E.G."/>
        </authorList>
    </citation>
    <scope>NUCLEOTIDE SEQUENCE [LARGE SCALE GENOMIC DNA]</scope>
    <source>
        <strain evidence="2">emors.4.1</strain>
    </source>
</reference>
<organism evidence="1 2">
    <name type="scientific">Aliivibrio fischeri</name>
    <name type="common">Vibrio fischeri</name>
    <dbReference type="NCBI Taxonomy" id="668"/>
    <lineage>
        <taxon>Bacteria</taxon>
        <taxon>Pseudomonadati</taxon>
        <taxon>Pseudomonadota</taxon>
        <taxon>Gammaproteobacteria</taxon>
        <taxon>Vibrionales</taxon>
        <taxon>Vibrionaceae</taxon>
        <taxon>Aliivibrio</taxon>
    </lineage>
</organism>